<gene>
    <name evidence="2" type="ORF">ACRE_061580</name>
</gene>
<evidence type="ECO:0000256" key="1">
    <source>
        <dbReference type="SAM" id="MobiDB-lite"/>
    </source>
</evidence>
<organism evidence="2 3">
    <name type="scientific">Hapsidospora chrysogenum (strain ATCC 11550 / CBS 779.69 / DSM 880 / IAM 14645 / JCM 23072 / IMI 49137)</name>
    <name type="common">Acremonium chrysogenum</name>
    <dbReference type="NCBI Taxonomy" id="857340"/>
    <lineage>
        <taxon>Eukaryota</taxon>
        <taxon>Fungi</taxon>
        <taxon>Dikarya</taxon>
        <taxon>Ascomycota</taxon>
        <taxon>Pezizomycotina</taxon>
        <taxon>Sordariomycetes</taxon>
        <taxon>Hypocreomycetidae</taxon>
        <taxon>Hypocreales</taxon>
        <taxon>Bionectriaceae</taxon>
        <taxon>Hapsidospora</taxon>
    </lineage>
</organism>
<protein>
    <recommendedName>
        <fullName evidence="4">Proteophosphoglycan 5</fullName>
    </recommendedName>
</protein>
<evidence type="ECO:0008006" key="4">
    <source>
        <dbReference type="Google" id="ProtNLM"/>
    </source>
</evidence>
<dbReference type="HOGENOM" id="CLU_039074_0_0_1"/>
<dbReference type="AlphaFoldDB" id="A0A086T177"/>
<dbReference type="OrthoDB" id="2142961at2759"/>
<evidence type="ECO:0000313" key="3">
    <source>
        <dbReference type="Proteomes" id="UP000029964"/>
    </source>
</evidence>
<accession>A0A086T177</accession>
<comment type="caution">
    <text evidence="2">The sequence shown here is derived from an EMBL/GenBank/DDBJ whole genome shotgun (WGS) entry which is preliminary data.</text>
</comment>
<feature type="region of interest" description="Disordered" evidence="1">
    <location>
        <begin position="1"/>
        <end position="358"/>
    </location>
</feature>
<feature type="compositionally biased region" description="Polar residues" evidence="1">
    <location>
        <begin position="144"/>
        <end position="176"/>
    </location>
</feature>
<feature type="compositionally biased region" description="Low complexity" evidence="1">
    <location>
        <begin position="106"/>
        <end position="124"/>
    </location>
</feature>
<dbReference type="Proteomes" id="UP000029964">
    <property type="component" value="Unassembled WGS sequence"/>
</dbReference>
<proteinExistence type="predicted"/>
<dbReference type="Pfam" id="PF15365">
    <property type="entry name" value="PNRC"/>
    <property type="match status" value="1"/>
</dbReference>
<evidence type="ECO:0000313" key="2">
    <source>
        <dbReference type="EMBL" id="KFH43109.1"/>
    </source>
</evidence>
<dbReference type="GO" id="GO:0016071">
    <property type="term" value="P:mRNA metabolic process"/>
    <property type="evidence" value="ECO:0007669"/>
    <property type="project" value="UniProtKB-ARBA"/>
</dbReference>
<feature type="compositionally biased region" description="Polar residues" evidence="1">
    <location>
        <begin position="345"/>
        <end position="357"/>
    </location>
</feature>
<dbReference type="InterPro" id="IPR028322">
    <property type="entry name" value="PNRC-like_rgn"/>
</dbReference>
<reference evidence="3" key="1">
    <citation type="journal article" date="2014" name="Genome Announc.">
        <title>Genome sequence and annotation of Acremonium chrysogenum, producer of the beta-lactam antibiotic cephalosporin C.</title>
        <authorList>
            <person name="Terfehr D."/>
            <person name="Dahlmann T.A."/>
            <person name="Specht T."/>
            <person name="Zadra I."/>
            <person name="Kuernsteiner H."/>
            <person name="Kueck U."/>
        </authorList>
    </citation>
    <scope>NUCLEOTIDE SEQUENCE [LARGE SCALE GENOMIC DNA]</scope>
    <source>
        <strain evidence="3">ATCC 11550 / CBS 779.69 / DSM 880 / IAM 14645 / JCM 23072 / IMI 49137</strain>
    </source>
</reference>
<sequence>MDDTPTEPIPTPGRRRPGRNGRAANRKGYAARKGYASENDVGHVGTPQCDITTPHTPEKAGENGRATRPKERNKHKLGGQQDGPSTSPEPDRNAQQTTPQRASQRATSGAGAAFAGATFHASPAPSSLPIPTFMAKAARDSPVSRDTTATAREQHSPPATDTELPTPQRHSVNGAMSDSPLDFMFKAHREEKQRRSQAPMSSDAAHANSTNNSPFAPGNFPKATPVAHSSPISARHRSGGPIDDGESGVHYGQPVGAAFSTPYNDRIRAAQSQPRPIPGRGSYQQQQNQQQPERIPAQDPTEALKKFLFSGNNQSPSAPGPNPLSSQGGSWGSPSAVRVNEASPGAQQGSRSNNIQAMENDLRRILKLDAAGQAADAERRLFPR</sequence>
<dbReference type="EMBL" id="JPKY01000077">
    <property type="protein sequence ID" value="KFH43109.1"/>
    <property type="molecule type" value="Genomic_DNA"/>
</dbReference>
<feature type="compositionally biased region" description="Polar residues" evidence="1">
    <location>
        <begin position="310"/>
        <end position="328"/>
    </location>
</feature>
<feature type="compositionally biased region" description="Basic and acidic residues" evidence="1">
    <location>
        <begin position="185"/>
        <end position="194"/>
    </location>
</feature>
<feature type="compositionally biased region" description="Low complexity" evidence="1">
    <location>
        <begin position="20"/>
        <end position="34"/>
    </location>
</feature>
<feature type="compositionally biased region" description="Polar residues" evidence="1">
    <location>
        <begin position="82"/>
        <end position="105"/>
    </location>
</feature>
<name>A0A086T177_HAPC1</name>
<keyword evidence="3" id="KW-1185">Reference proteome</keyword>